<accession>A0A1I5CJ48</accession>
<protein>
    <submittedName>
        <fullName evidence="1">Uncharacterized protein</fullName>
    </submittedName>
</protein>
<name>A0A1I5CJ48_9RHOB</name>
<gene>
    <name evidence="1" type="ORF">SAMN04487859_11068</name>
</gene>
<dbReference type="AlphaFoldDB" id="A0A1I5CJ48"/>
<sequence>MGIIIERKRADGTTGYTAQIRKKKAGKTVYSMCQTFDRKQAADTWLKKTEKDLLNGTRLPQLRQREKTLEEVITQYVTDFGANIGKTKAQCLGAFKKMDIARKACSDIDATILVELARSLKKGRKAQTVGNYMMHLSAVFFVASTAYNADLKESEMRKALKICRKLQFIKKSGSRSRRLSLDELEKLMTYFECSSQCPGTARPSTSAGLSLIDTASLI</sequence>
<dbReference type="SUPFAM" id="SSF56349">
    <property type="entry name" value="DNA breaking-rejoining enzymes"/>
    <property type="match status" value="1"/>
</dbReference>
<dbReference type="RefSeq" id="WP_177193833.1">
    <property type="nucleotide sequence ID" value="NZ_FOVP01000010.1"/>
</dbReference>
<evidence type="ECO:0000313" key="2">
    <source>
        <dbReference type="Proteomes" id="UP000198599"/>
    </source>
</evidence>
<proteinExistence type="predicted"/>
<keyword evidence="2" id="KW-1185">Reference proteome</keyword>
<dbReference type="GO" id="GO:0003677">
    <property type="term" value="F:DNA binding"/>
    <property type="evidence" value="ECO:0007669"/>
    <property type="project" value="InterPro"/>
</dbReference>
<organism evidence="1 2">
    <name type="scientific">Roseovarius lutimaris</name>
    <dbReference type="NCBI Taxonomy" id="1005928"/>
    <lineage>
        <taxon>Bacteria</taxon>
        <taxon>Pseudomonadati</taxon>
        <taxon>Pseudomonadota</taxon>
        <taxon>Alphaproteobacteria</taxon>
        <taxon>Rhodobacterales</taxon>
        <taxon>Roseobacteraceae</taxon>
        <taxon>Roseovarius</taxon>
    </lineage>
</organism>
<reference evidence="2" key="1">
    <citation type="submission" date="2016-10" db="EMBL/GenBank/DDBJ databases">
        <authorList>
            <person name="Varghese N."/>
            <person name="Submissions S."/>
        </authorList>
    </citation>
    <scope>NUCLEOTIDE SEQUENCE [LARGE SCALE GENOMIC DNA]</scope>
    <source>
        <strain evidence="2">DSM 28463</strain>
    </source>
</reference>
<dbReference type="InterPro" id="IPR011010">
    <property type="entry name" value="DNA_brk_join_enz"/>
</dbReference>
<dbReference type="Proteomes" id="UP000198599">
    <property type="component" value="Unassembled WGS sequence"/>
</dbReference>
<evidence type="ECO:0000313" key="1">
    <source>
        <dbReference type="EMBL" id="SFN86892.1"/>
    </source>
</evidence>
<dbReference type="EMBL" id="FOVP01000010">
    <property type="protein sequence ID" value="SFN86892.1"/>
    <property type="molecule type" value="Genomic_DNA"/>
</dbReference>